<dbReference type="PANTHER" id="PTHR12634:SF15">
    <property type="entry name" value="SERINE_THREONINE-PROTEIN PHOSPHATASE 6 REGULATORY SUBUNIT 2"/>
    <property type="match status" value="1"/>
</dbReference>
<dbReference type="InterPro" id="IPR016024">
    <property type="entry name" value="ARM-type_fold"/>
</dbReference>
<dbReference type="AlphaFoldDB" id="A0AAX7VSU1"/>
<dbReference type="GeneTree" id="ENSGT00390000009899"/>
<evidence type="ECO:0000313" key="4">
    <source>
        <dbReference type="Proteomes" id="UP000265100"/>
    </source>
</evidence>
<dbReference type="InterPro" id="IPR007587">
    <property type="entry name" value="SAPS"/>
</dbReference>
<dbReference type="PANTHER" id="PTHR12634">
    <property type="entry name" value="SIT4 YEAST -ASSOCIATING PROTEIN-RELATED"/>
    <property type="match status" value="1"/>
</dbReference>
<keyword evidence="4" id="KW-1185">Reference proteome</keyword>
<organism evidence="3 4">
    <name type="scientific">Astatotilapia calliptera</name>
    <name type="common">Eastern happy</name>
    <name type="synonym">Chromis callipterus</name>
    <dbReference type="NCBI Taxonomy" id="8154"/>
    <lineage>
        <taxon>Eukaryota</taxon>
        <taxon>Metazoa</taxon>
        <taxon>Chordata</taxon>
        <taxon>Craniata</taxon>
        <taxon>Vertebrata</taxon>
        <taxon>Euteleostomi</taxon>
        <taxon>Actinopterygii</taxon>
        <taxon>Neopterygii</taxon>
        <taxon>Teleostei</taxon>
        <taxon>Neoteleostei</taxon>
        <taxon>Acanthomorphata</taxon>
        <taxon>Ovalentaria</taxon>
        <taxon>Cichlomorphae</taxon>
        <taxon>Cichliformes</taxon>
        <taxon>Cichlidae</taxon>
        <taxon>African cichlids</taxon>
        <taxon>Pseudocrenilabrinae</taxon>
        <taxon>Haplochromini</taxon>
        <taxon>Astatotilapia</taxon>
    </lineage>
</organism>
<feature type="region of interest" description="Disordered" evidence="2">
    <location>
        <begin position="598"/>
        <end position="751"/>
    </location>
</feature>
<evidence type="ECO:0000256" key="1">
    <source>
        <dbReference type="ARBA" id="ARBA00006180"/>
    </source>
</evidence>
<dbReference type="GO" id="GO:0005829">
    <property type="term" value="C:cytosol"/>
    <property type="evidence" value="ECO:0007669"/>
    <property type="project" value="TreeGrafter"/>
</dbReference>
<sequence>MFWKFDLHTTSHIDQLLDREDVTLRELMEEDDVLQECKAQNRRLLLFLSQDHCMQELVSLITTEPPADLEERSRFKFPNVACELLTSDVSIINDKLGGDESLLEMLYHFLEQDPPLNPLLASFFSKTIGNLIARKTEQVITFLKKKEGFIGLVLKHIDASAMMDLLLRLISCVEPAPLRQDVLHWLNEETLVQRLTELIHAGKDEERQSNASQTLCDIIRLSRDQASQMQENVEADPLLAVLESQESVAGLLKNMFEGERSEASIVNGTQVLLTLLETRRSGLEGLMDLYSQGYERSYTVNSSILNAIEPHLKDFQQLLQDPPKKSAILTTFGLLDQPLGNARLHVARLVAALLQTNAPNICQELCNLATMDLLLDLFFKYSWNNFLHFQVELCVASILNHPSSEERPGLGLGYARPLFQKCRLLQRILDAWEENDRIQADGGTRRGNMGHLTRIANMVVQNLEKGPVQTQISDLIRELPEDCRGRWESFVDETLRETNRRNTVELAFSDYQIQQMTASFVDQFGFNDEEFSEHDENINATFDRIAEINFNLDADDNSVSANAAAFEACCKERIRQFDDAEEEEDIWDDKEINYATQAKSRTRGKLQEQHGKRRSGAGPSEHVRFGDSGENAASQTSPGWESSAGSATETQQTGWANFTEFQPFSGTKTDPRCSSPVETGSSDVDKQAKQNHEKSGDTSPGPAGEGRKAPLVASDSSSSGGSDSEEDDKNAGAPPTLETASAPGNKTADLKRCASSRLSECVISVKAVGRLKLSETYPASKA</sequence>
<dbReference type="Proteomes" id="UP000265100">
    <property type="component" value="Chromosome 17"/>
</dbReference>
<evidence type="ECO:0000256" key="2">
    <source>
        <dbReference type="SAM" id="MobiDB-lite"/>
    </source>
</evidence>
<name>A0AAX7VSU1_ASTCA</name>
<dbReference type="GO" id="GO:0005634">
    <property type="term" value="C:nucleus"/>
    <property type="evidence" value="ECO:0007669"/>
    <property type="project" value="TreeGrafter"/>
</dbReference>
<reference evidence="3" key="2">
    <citation type="submission" date="2025-08" db="UniProtKB">
        <authorList>
            <consortium name="Ensembl"/>
        </authorList>
    </citation>
    <scope>IDENTIFICATION</scope>
</reference>
<evidence type="ECO:0008006" key="5">
    <source>
        <dbReference type="Google" id="ProtNLM"/>
    </source>
</evidence>
<evidence type="ECO:0000313" key="3">
    <source>
        <dbReference type="Ensembl" id="ENSACLP00000084895.1"/>
    </source>
</evidence>
<proteinExistence type="inferred from homology"/>
<protein>
    <recommendedName>
        <fullName evidence="5">Protein phosphatase 6, regulatory subunit 2a</fullName>
    </recommendedName>
</protein>
<dbReference type="Pfam" id="PF04499">
    <property type="entry name" value="SAPS"/>
    <property type="match status" value="1"/>
</dbReference>
<reference evidence="3" key="3">
    <citation type="submission" date="2025-09" db="UniProtKB">
        <authorList>
            <consortium name="Ensembl"/>
        </authorList>
    </citation>
    <scope>IDENTIFICATION</scope>
</reference>
<comment type="similarity">
    <text evidence="1">Belongs to the SAPS family.</text>
</comment>
<dbReference type="SUPFAM" id="SSF48371">
    <property type="entry name" value="ARM repeat"/>
    <property type="match status" value="1"/>
</dbReference>
<feature type="compositionally biased region" description="Polar residues" evidence="2">
    <location>
        <begin position="631"/>
        <end position="668"/>
    </location>
</feature>
<accession>A0AAX7VSU1</accession>
<dbReference type="Ensembl" id="ENSACLT00000059919.1">
    <property type="protein sequence ID" value="ENSACLP00000084895.1"/>
    <property type="gene ID" value="ENSACLG00000012584.2"/>
</dbReference>
<feature type="compositionally biased region" description="Basic and acidic residues" evidence="2">
    <location>
        <begin position="683"/>
        <end position="696"/>
    </location>
</feature>
<dbReference type="GO" id="GO:0019888">
    <property type="term" value="F:protein phosphatase regulator activity"/>
    <property type="evidence" value="ECO:0007669"/>
    <property type="project" value="TreeGrafter"/>
</dbReference>
<dbReference type="GO" id="GO:0019903">
    <property type="term" value="F:protein phosphatase binding"/>
    <property type="evidence" value="ECO:0007669"/>
    <property type="project" value="InterPro"/>
</dbReference>
<reference evidence="3" key="1">
    <citation type="submission" date="2018-05" db="EMBL/GenBank/DDBJ databases">
        <authorList>
            <person name="Datahose"/>
        </authorList>
    </citation>
    <scope>NUCLEOTIDE SEQUENCE</scope>
</reference>